<keyword evidence="2" id="KW-0472">Membrane</keyword>
<feature type="transmembrane region" description="Helical" evidence="2">
    <location>
        <begin position="21"/>
        <end position="39"/>
    </location>
</feature>
<name>E3BI42_9VIBR</name>
<evidence type="ECO:0000259" key="4">
    <source>
        <dbReference type="Pfam" id="PF11893"/>
    </source>
</evidence>
<dbReference type="EMBL" id="AEIU01000059">
    <property type="protein sequence ID" value="EFP97481.1"/>
    <property type="molecule type" value="Genomic_DNA"/>
</dbReference>
<dbReference type="InterPro" id="IPR012159">
    <property type="entry name" value="YejM-like"/>
</dbReference>
<gene>
    <name evidence="5" type="ORF">VIBC2010_18859</name>
</gene>
<dbReference type="PANTHER" id="PTHR42693">
    <property type="entry name" value="ARYLSULFATASE FAMILY MEMBER"/>
    <property type="match status" value="1"/>
</dbReference>
<proteinExistence type="inferred from homology"/>
<dbReference type="eggNOG" id="COG3083">
    <property type="taxonomic scope" value="Bacteria"/>
</dbReference>
<keyword evidence="2" id="KW-1133">Transmembrane helix</keyword>
<organism evidence="5 6">
    <name type="scientific">Vibrio caribbeanicus ATCC BAA-2122</name>
    <dbReference type="NCBI Taxonomy" id="796620"/>
    <lineage>
        <taxon>Bacteria</taxon>
        <taxon>Pseudomonadati</taxon>
        <taxon>Pseudomonadota</taxon>
        <taxon>Gammaproteobacteria</taxon>
        <taxon>Vibrionales</taxon>
        <taxon>Vibrionaceae</taxon>
        <taxon>Vibrio</taxon>
    </lineage>
</organism>
<dbReference type="AlphaFoldDB" id="E3BI42"/>
<dbReference type="OrthoDB" id="236686at2"/>
<accession>E3BI42</accession>
<feature type="domain" description="Inner membrane protein YejM N-terminal" evidence="4">
    <location>
        <begin position="7"/>
        <end position="250"/>
    </location>
</feature>
<dbReference type="Gene3D" id="3.40.720.10">
    <property type="entry name" value="Alkaline Phosphatase, subunit A"/>
    <property type="match status" value="1"/>
</dbReference>
<sequence>MVDDVTKYGDRVSRLVGWGHWFAFFNIIAAMLIGTRYITQSPWPETLLGQFYLLISWVGHFAFLVFALYLLVLFPLTFILPSRKLFRLVSVCFATVGLTLLLIDTQAYQTINLHLNPLVWEVLFDDESTLVNNDLQHLFVVLPFIFLIEIALSEWVWRKQRKLSHKQIGKPIGSLFFISFIASHLIYVWADAYFYNPITIQRANFPLSYPMTAKSFMEKHGLLDKAEYLKRLEQNQSNSDIVRYPLETMDFGRRANPLNILVVSVNNLRADMLSEETMPSAYKFAQDNLNFTNHYSSSNDAFGVFGLFYGLPSSYASSIKAQGSKPILIDTLVSKGYEFGLFSGDNFDDDLYGETVFRGMNFNGIAFNESQSKDIQAIDAWTQWAKQRTNKPWFSFIELTTVDNFKASTSTNKKISASDRLRSSYISSVEQADLEIERLLSVIQSLELDKSTVIVITSNHATEFNETNTNSWGSNSNYSQYQLKVPMLIHWPGKVAGIYPHRTSHLDFSVTLLQELLGVTSNPSDFSSGESLFDEHKRRWILAGDSRELALITKDTTTVIDKFGNYKLFDENYQRVKDDNPTLPILMQGLTELQRFYAKNGQ</sequence>
<keyword evidence="6" id="KW-1185">Reference proteome</keyword>
<feature type="transmembrane region" description="Helical" evidence="2">
    <location>
        <begin position="51"/>
        <end position="73"/>
    </location>
</feature>
<evidence type="ECO:0000259" key="3">
    <source>
        <dbReference type="Pfam" id="PF00884"/>
    </source>
</evidence>
<dbReference type="InterPro" id="IPR050738">
    <property type="entry name" value="Sulfatase"/>
</dbReference>
<protein>
    <recommendedName>
        <fullName evidence="7">Hydrolase</fullName>
    </recommendedName>
</protein>
<dbReference type="GO" id="GO:0004065">
    <property type="term" value="F:arylsulfatase activity"/>
    <property type="evidence" value="ECO:0007669"/>
    <property type="project" value="TreeGrafter"/>
</dbReference>
<dbReference type="Pfam" id="PF11893">
    <property type="entry name" value="DUF3413"/>
    <property type="match status" value="1"/>
</dbReference>
<dbReference type="RefSeq" id="WP_009600673.1">
    <property type="nucleotide sequence ID" value="NZ_AEIU01000059.1"/>
</dbReference>
<dbReference type="PANTHER" id="PTHR42693:SF33">
    <property type="entry name" value="ARYLSULFATASE"/>
    <property type="match status" value="1"/>
</dbReference>
<reference evidence="5 6" key="1">
    <citation type="journal article" date="2012" name="Int. J. Syst. Evol. Microbiol.">
        <title>Vibrio caribbeanicus sp. nov., isolated from the marine sponge Scleritoderma cyanea.</title>
        <authorList>
            <person name="Hoffmann M."/>
            <person name="Monday S.R."/>
            <person name="Allard M.W."/>
            <person name="Strain E.A."/>
            <person name="Whittaker P."/>
            <person name="Naum M."/>
            <person name="McCarthy P.J."/>
            <person name="Lopez J.V."/>
            <person name="Fischer M."/>
            <person name="Brown E.W."/>
        </authorList>
    </citation>
    <scope>NUCLEOTIDE SEQUENCE [LARGE SCALE GENOMIC DNA]</scope>
    <source>
        <strain evidence="5 6">ATCC BAA-2122</strain>
    </source>
</reference>
<dbReference type="InterPro" id="IPR017850">
    <property type="entry name" value="Alkaline_phosphatase_core_sf"/>
</dbReference>
<evidence type="ECO:0008006" key="7">
    <source>
        <dbReference type="Google" id="ProtNLM"/>
    </source>
</evidence>
<dbReference type="STRING" id="796620.VIBC2010_18859"/>
<keyword evidence="2" id="KW-0812">Transmembrane</keyword>
<dbReference type="Proteomes" id="UP000002943">
    <property type="component" value="Unassembled WGS sequence"/>
</dbReference>
<comment type="similarity">
    <text evidence="1">Belongs to the sulfatase family.</text>
</comment>
<evidence type="ECO:0000256" key="2">
    <source>
        <dbReference type="SAM" id="Phobius"/>
    </source>
</evidence>
<dbReference type="InterPro" id="IPR000917">
    <property type="entry name" value="Sulfatase_N"/>
</dbReference>
<comment type="caution">
    <text evidence="5">The sequence shown here is derived from an EMBL/GenBank/DDBJ whole genome shotgun (WGS) entry which is preliminary data.</text>
</comment>
<evidence type="ECO:0000313" key="6">
    <source>
        <dbReference type="Proteomes" id="UP000002943"/>
    </source>
</evidence>
<dbReference type="PIRSF" id="PIRSF004950">
    <property type="entry name" value="Mmb_sulf_HI0842"/>
    <property type="match status" value="1"/>
</dbReference>
<dbReference type="Pfam" id="PF00884">
    <property type="entry name" value="Sulfatase"/>
    <property type="match status" value="1"/>
</dbReference>
<evidence type="ECO:0000313" key="5">
    <source>
        <dbReference type="EMBL" id="EFP97481.1"/>
    </source>
</evidence>
<feature type="transmembrane region" description="Helical" evidence="2">
    <location>
        <begin position="172"/>
        <end position="190"/>
    </location>
</feature>
<feature type="domain" description="Sulfatase N-terminal" evidence="3">
    <location>
        <begin position="272"/>
        <end position="514"/>
    </location>
</feature>
<dbReference type="InterPro" id="IPR024588">
    <property type="entry name" value="YejM_N"/>
</dbReference>
<feature type="transmembrane region" description="Helical" evidence="2">
    <location>
        <begin position="135"/>
        <end position="152"/>
    </location>
</feature>
<feature type="transmembrane region" description="Helical" evidence="2">
    <location>
        <begin position="85"/>
        <end position="103"/>
    </location>
</feature>
<evidence type="ECO:0000256" key="1">
    <source>
        <dbReference type="ARBA" id="ARBA00008779"/>
    </source>
</evidence>
<dbReference type="SUPFAM" id="SSF53649">
    <property type="entry name" value="Alkaline phosphatase-like"/>
    <property type="match status" value="1"/>
</dbReference>